<comment type="caution">
    <text evidence="3">The sequence shown here is derived from an EMBL/GenBank/DDBJ whole genome shotgun (WGS) entry which is preliminary data.</text>
</comment>
<evidence type="ECO:0000259" key="2">
    <source>
        <dbReference type="PROSITE" id="PS50235"/>
    </source>
</evidence>
<proteinExistence type="predicted"/>
<evidence type="ECO:0000256" key="1">
    <source>
        <dbReference type="SAM" id="MobiDB-lite"/>
    </source>
</evidence>
<feature type="non-terminal residue" evidence="3">
    <location>
        <position position="386"/>
    </location>
</feature>
<dbReference type="InterPro" id="IPR050185">
    <property type="entry name" value="Ub_carboxyl-term_hydrolase"/>
</dbReference>
<protein>
    <recommendedName>
        <fullName evidence="2">USP domain-containing protein</fullName>
    </recommendedName>
</protein>
<dbReference type="Proteomes" id="UP001057375">
    <property type="component" value="Unassembled WGS sequence"/>
</dbReference>
<dbReference type="Gene3D" id="3.90.70.10">
    <property type="entry name" value="Cysteine proteinases"/>
    <property type="match status" value="1"/>
</dbReference>
<organism evidence="3 4">
    <name type="scientific">Aduncisulcus paluster</name>
    <dbReference type="NCBI Taxonomy" id="2918883"/>
    <lineage>
        <taxon>Eukaryota</taxon>
        <taxon>Metamonada</taxon>
        <taxon>Carpediemonas-like organisms</taxon>
        <taxon>Aduncisulcus</taxon>
    </lineage>
</organism>
<dbReference type="InterPro" id="IPR028889">
    <property type="entry name" value="USP"/>
</dbReference>
<keyword evidence="4" id="KW-1185">Reference proteome</keyword>
<feature type="compositionally biased region" description="Low complexity" evidence="1">
    <location>
        <begin position="228"/>
        <end position="256"/>
    </location>
</feature>
<dbReference type="SUPFAM" id="SSF54001">
    <property type="entry name" value="Cysteine proteinases"/>
    <property type="match status" value="1"/>
</dbReference>
<sequence length="386" mass="43325">MKGFPGKNQTLPAVGGVGYVKIEEDEHCFSSVLQLLAHIPSFSNFFSTRYSYLMSLESPIMRSEELPLLRQFTQLMTVLSCVDSRVCPSVSIQPIINTMKRIYPEYNDESEYIDPSKFLKDLLHALERAMYPITHSAVDKADIQREKLYVPTPHPSHPFKLKKGYSYDVDSLRYSLIPPVVSTKCSTALKHDSKPDIASSQAYSSPERSGHDAGGKRRSFRIRKERVSGSGDQFSSKSSVSHKSMSTPIQTPQLQIPPMKPPSLRSFLTCSIVDLFRGVTGMDKICTVCDYQGNTINDTLVYTIPLIFKESRSSGKSSSSLMPVITLIRQHLSSDKGFKGCSKCGKNVMCSYCFKTLPEIFMVHIQRKKEIKGKPMKYFVNAPISP</sequence>
<evidence type="ECO:0000313" key="4">
    <source>
        <dbReference type="Proteomes" id="UP001057375"/>
    </source>
</evidence>
<dbReference type="Pfam" id="PF00443">
    <property type="entry name" value="UCH"/>
    <property type="match status" value="1"/>
</dbReference>
<accession>A0ABQ5K747</accession>
<feature type="domain" description="USP" evidence="2">
    <location>
        <begin position="17"/>
        <end position="386"/>
    </location>
</feature>
<feature type="compositionally biased region" description="Polar residues" evidence="1">
    <location>
        <begin position="198"/>
        <end position="207"/>
    </location>
</feature>
<dbReference type="InterPro" id="IPR038765">
    <property type="entry name" value="Papain-like_cys_pep_sf"/>
</dbReference>
<dbReference type="PANTHER" id="PTHR21646">
    <property type="entry name" value="UBIQUITIN CARBOXYL-TERMINAL HYDROLASE"/>
    <property type="match status" value="1"/>
</dbReference>
<dbReference type="EMBL" id="BQXS01007716">
    <property type="protein sequence ID" value="GKT28394.1"/>
    <property type="molecule type" value="Genomic_DNA"/>
</dbReference>
<gene>
    <name evidence="3" type="ORF">ADUPG1_004929</name>
</gene>
<evidence type="ECO:0000313" key="3">
    <source>
        <dbReference type="EMBL" id="GKT28394.1"/>
    </source>
</evidence>
<reference evidence="3" key="1">
    <citation type="submission" date="2022-03" db="EMBL/GenBank/DDBJ databases">
        <title>Draft genome sequence of Aduncisulcus paluster, a free-living microaerophilic Fornicata.</title>
        <authorList>
            <person name="Yuyama I."/>
            <person name="Kume K."/>
            <person name="Tamura T."/>
            <person name="Inagaki Y."/>
            <person name="Hashimoto T."/>
        </authorList>
    </citation>
    <scope>NUCLEOTIDE SEQUENCE</scope>
    <source>
        <strain evidence="3">NY0171</strain>
    </source>
</reference>
<feature type="region of interest" description="Disordered" evidence="1">
    <location>
        <begin position="192"/>
        <end position="256"/>
    </location>
</feature>
<name>A0ABQ5K747_9EUKA</name>
<dbReference type="InterPro" id="IPR001394">
    <property type="entry name" value="Peptidase_C19_UCH"/>
</dbReference>
<dbReference type="PROSITE" id="PS50235">
    <property type="entry name" value="USP_3"/>
    <property type="match status" value="1"/>
</dbReference>